<organism evidence="1">
    <name type="scientific">viral metagenome</name>
    <dbReference type="NCBI Taxonomy" id="1070528"/>
    <lineage>
        <taxon>unclassified sequences</taxon>
        <taxon>metagenomes</taxon>
        <taxon>organismal metagenomes</taxon>
    </lineage>
</organism>
<dbReference type="EMBL" id="MN739654">
    <property type="protein sequence ID" value="QHT18363.1"/>
    <property type="molecule type" value="Genomic_DNA"/>
</dbReference>
<name>A0A6C0DP83_9ZZZZ</name>
<protein>
    <submittedName>
        <fullName evidence="1">Uncharacterized protein</fullName>
    </submittedName>
</protein>
<proteinExistence type="predicted"/>
<accession>A0A6C0DP83</accession>
<evidence type="ECO:0000313" key="1">
    <source>
        <dbReference type="EMBL" id="QHT18363.1"/>
    </source>
</evidence>
<reference evidence="1" key="1">
    <citation type="journal article" date="2020" name="Nature">
        <title>Giant virus diversity and host interactions through global metagenomics.</title>
        <authorList>
            <person name="Schulz F."/>
            <person name="Roux S."/>
            <person name="Paez-Espino D."/>
            <person name="Jungbluth S."/>
            <person name="Walsh D.A."/>
            <person name="Denef V.J."/>
            <person name="McMahon K.D."/>
            <person name="Konstantinidis K.T."/>
            <person name="Eloe-Fadrosh E.A."/>
            <person name="Kyrpides N.C."/>
            <person name="Woyke T."/>
        </authorList>
    </citation>
    <scope>NUCLEOTIDE SEQUENCE</scope>
    <source>
        <strain evidence="1">GVMAG-M-3300023174-46</strain>
    </source>
</reference>
<dbReference type="AlphaFoldDB" id="A0A6C0DP83"/>
<sequence length="487" mass="51834">MPLNPPFCLEVRCNLTAVNVNLYTVILTATSPQGYGTGTYDCRDIATGMWFSNLANGYAWRVYSISAQDSATCTCVIEDVDGFNARIDPSGGIDGGAPGSNVGYVYELNSNGLPVLHEIPNPPSVVWADTQLARYLYTQTGPTGGPTGPAGTSFSNTVLFYFDTRGTYAGPWTGQLDTSLLLLNDTTTPVGGRVDFPETSLNANDPVGPDYTCILSETIYAGGTWTFKICSENVTAGSQWYFSITDNGTEVYQTANITFAGYSNSPPTVVTAVINHLFSTGHTLGIRLRIRDSEVAGLSLLTNNLEGLNTYYGLVLIDQNYGGTTGPTGPTGSFGPTGFTGPAGDTKSFTLYVAYSDQSDIYSVRVPPGLFKPSTGLSAGGLFTSDQSPYLLFRTNAPSPPPLSITLTDTTYESLASFSMLGFLTVGEWRQVPSSSFTSGRVYASFPALHSVKFNNIVLSYINGGNTAVTSTFPYTGDVLAITVTFV</sequence>